<evidence type="ECO:0000259" key="6">
    <source>
        <dbReference type="PROSITE" id="PS50069"/>
    </source>
</evidence>
<dbReference type="Gene3D" id="1.10.10.10">
    <property type="entry name" value="Winged helix-like DNA-binding domain superfamily/Winged helix DNA-binding domain"/>
    <property type="match status" value="1"/>
</dbReference>
<accession>A0A5B0MC96</accession>
<feature type="region of interest" description="Disordered" evidence="5">
    <location>
        <begin position="576"/>
        <end position="615"/>
    </location>
</feature>
<dbReference type="SMART" id="SM00884">
    <property type="entry name" value="Cullin_Nedd8"/>
    <property type="match status" value="1"/>
</dbReference>
<feature type="domain" description="Cullin family profile" evidence="6">
    <location>
        <begin position="185"/>
        <end position="448"/>
    </location>
</feature>
<dbReference type="InterPro" id="IPR016159">
    <property type="entry name" value="Cullin_repeat-like_dom_sf"/>
</dbReference>
<protein>
    <recommendedName>
        <fullName evidence="10">Cullin family profile domain-containing protein</fullName>
    </recommendedName>
</protein>
<proteinExistence type="inferred from homology"/>
<dbReference type="AlphaFoldDB" id="A0A5B0MC96"/>
<keyword evidence="2" id="KW-0479">Metal-binding</keyword>
<dbReference type="Pfam" id="PF26557">
    <property type="entry name" value="Cullin_AB"/>
    <property type="match status" value="1"/>
</dbReference>
<dbReference type="SMART" id="SM00182">
    <property type="entry name" value="CULLIN"/>
    <property type="match status" value="1"/>
</dbReference>
<evidence type="ECO:0000256" key="5">
    <source>
        <dbReference type="SAM" id="MobiDB-lite"/>
    </source>
</evidence>
<dbReference type="PANTHER" id="PTHR11932">
    <property type="entry name" value="CULLIN"/>
    <property type="match status" value="1"/>
</dbReference>
<keyword evidence="2" id="KW-0863">Zinc-finger</keyword>
<dbReference type="Proteomes" id="UP000325313">
    <property type="component" value="Unassembled WGS sequence"/>
</dbReference>
<evidence type="ECO:0000256" key="1">
    <source>
        <dbReference type="ARBA" id="ARBA00006019"/>
    </source>
</evidence>
<dbReference type="SUPFAM" id="SSF46785">
    <property type="entry name" value="Winged helix' DNA-binding domain"/>
    <property type="match status" value="1"/>
</dbReference>
<sequence>MRLIQDVESNVLSVGGPAGYLSHIKNRLESEVELFNKIFTTPDRALNAQLLNSILRLVESNLILVHLETLLTHGLVRLLESFPDPIAATSLLTFYKLLTRLGEPPVRRLRKSFSVWIKATGARMVEKANGGEEEEAKRDAGMVERLIEFKTKLDGIVVGCFAEDREMFFAIKEAFETFINQRCNKPAELIAKYLDLKMRTASRSMNEAEIDTCLEHVLVLFRYSQAKDIFEEFYKRDLAKRLLLSRSSSIDLERNMVMKLKKECGPGFTAKLETMFRDLETSNDLNIAYESVLAREAGGEERMEEEEEEEDRVELTVTVLTSGSWPMSQASEPKALLPTHLQTHLSRFEKFYGSKYLGRRLTWAHSLGQVVLIASFPKNNNNMANSRTPASFVHVATTRKELTVSTIQALVLLLFNVDTDNLSIDFQSIVQRTGIDEKTAARTLQSLACGKVRVLVKNPKSKEVSKTDRFTFNSNFKDEHFKIKINQIQSKETVEERSSTRDKVVTDRATLIQLSIVRIMKSRKKSKFNPLLFEVIEGLKSRFQVDVKDVKLAIENLISRDITPMSRRTALTHLNGNLPGEEGPGGRTAGQAPVVVSERPSERTRRAMNPARRGENSSILVESEVDDCQVLRRLERRYVEQAHWNGPTLRAPDQTSSRPSAAGRRAVPRVPLILTYRYLPVLIPIEDLIERLSARQRSLVLQYFGIIDCIFSRLVVGPTEQNTPKDQHPRGARADGEIDLAIKQLKALDPLRFQHFRQNLRDDLHDLRLHSMYSADRRAALDVLLDRLGLTHLSELLPNHPHRATPHCSLCLIKYPPDTSAVVLPCNPTHHFHPICIHRQLRKRPFCPICETRTLIPRDY</sequence>
<dbReference type="SUPFAM" id="SSF75632">
    <property type="entry name" value="Cullin homology domain"/>
    <property type="match status" value="1"/>
</dbReference>
<evidence type="ECO:0008006" key="10">
    <source>
        <dbReference type="Google" id="ProtNLM"/>
    </source>
</evidence>
<dbReference type="InterPro" id="IPR059120">
    <property type="entry name" value="Cullin-like_AB"/>
</dbReference>
<dbReference type="SUPFAM" id="SSF74788">
    <property type="entry name" value="Cullin repeat-like"/>
    <property type="match status" value="1"/>
</dbReference>
<name>A0A5B0MC96_PUCGR</name>
<dbReference type="Pfam" id="PF00888">
    <property type="entry name" value="Cullin"/>
    <property type="match status" value="1"/>
</dbReference>
<dbReference type="GO" id="GO:0006511">
    <property type="term" value="P:ubiquitin-dependent protein catabolic process"/>
    <property type="evidence" value="ECO:0007669"/>
    <property type="project" value="InterPro"/>
</dbReference>
<dbReference type="GO" id="GO:0031625">
    <property type="term" value="F:ubiquitin protein ligase binding"/>
    <property type="evidence" value="ECO:0007669"/>
    <property type="project" value="InterPro"/>
</dbReference>
<dbReference type="InterPro" id="IPR036388">
    <property type="entry name" value="WH-like_DNA-bd_sf"/>
</dbReference>
<gene>
    <name evidence="8" type="ORF">PGTUg99_017466</name>
</gene>
<evidence type="ECO:0000256" key="4">
    <source>
        <dbReference type="RuleBase" id="RU003829"/>
    </source>
</evidence>
<dbReference type="FunFam" id="3.30.230.130:FF:000043">
    <property type="entry name" value="Cullin-4"/>
    <property type="match status" value="1"/>
</dbReference>
<dbReference type="EMBL" id="VDEP01000474">
    <property type="protein sequence ID" value="KAA1073889.1"/>
    <property type="molecule type" value="Genomic_DNA"/>
</dbReference>
<dbReference type="InterPro" id="IPR036390">
    <property type="entry name" value="WH_DNA-bd_sf"/>
</dbReference>
<dbReference type="Gene3D" id="1.20.1310.10">
    <property type="entry name" value="Cullin Repeats"/>
    <property type="match status" value="2"/>
</dbReference>
<dbReference type="InterPro" id="IPR036317">
    <property type="entry name" value="Cullin_homology_sf"/>
</dbReference>
<feature type="domain" description="RING-type" evidence="7">
    <location>
        <begin position="808"/>
        <end position="851"/>
    </location>
</feature>
<comment type="similarity">
    <text evidence="1 3 4">Belongs to the cullin family.</text>
</comment>
<keyword evidence="2" id="KW-0862">Zinc</keyword>
<dbReference type="SUPFAM" id="SSF57850">
    <property type="entry name" value="RING/U-box"/>
    <property type="match status" value="1"/>
</dbReference>
<dbReference type="InterPro" id="IPR016158">
    <property type="entry name" value="Cullin_homology"/>
</dbReference>
<evidence type="ECO:0000256" key="3">
    <source>
        <dbReference type="PROSITE-ProRule" id="PRU00330"/>
    </source>
</evidence>
<dbReference type="InterPro" id="IPR019559">
    <property type="entry name" value="Cullin_neddylation_domain"/>
</dbReference>
<dbReference type="Gene3D" id="3.30.230.130">
    <property type="entry name" value="Cullin, Chain C, Domain 2"/>
    <property type="match status" value="1"/>
</dbReference>
<evidence type="ECO:0000313" key="9">
    <source>
        <dbReference type="Proteomes" id="UP000325313"/>
    </source>
</evidence>
<dbReference type="Gene3D" id="3.30.40.10">
    <property type="entry name" value="Zinc/RING finger domain, C3HC4 (zinc finger)"/>
    <property type="match status" value="1"/>
</dbReference>
<dbReference type="InterPro" id="IPR045093">
    <property type="entry name" value="Cullin"/>
</dbReference>
<dbReference type="GO" id="GO:0008270">
    <property type="term" value="F:zinc ion binding"/>
    <property type="evidence" value="ECO:0007669"/>
    <property type="project" value="UniProtKB-KW"/>
</dbReference>
<evidence type="ECO:0000259" key="7">
    <source>
        <dbReference type="PROSITE" id="PS50089"/>
    </source>
</evidence>
<dbReference type="PROSITE" id="PS50069">
    <property type="entry name" value="CULLIN_2"/>
    <property type="match status" value="1"/>
</dbReference>
<dbReference type="Pfam" id="PF10557">
    <property type="entry name" value="Cullin_Nedd8"/>
    <property type="match status" value="1"/>
</dbReference>
<dbReference type="FunFam" id="1.20.1310.10:FF:000037">
    <property type="entry name" value="Related to cullin 4A"/>
    <property type="match status" value="1"/>
</dbReference>
<evidence type="ECO:0000256" key="2">
    <source>
        <dbReference type="PROSITE-ProRule" id="PRU00175"/>
    </source>
</evidence>
<dbReference type="PROSITE" id="PS50089">
    <property type="entry name" value="ZF_RING_2"/>
    <property type="match status" value="1"/>
</dbReference>
<reference evidence="8 9" key="1">
    <citation type="submission" date="2019-05" db="EMBL/GenBank/DDBJ databases">
        <title>Emergence of the Ug99 lineage of the wheat stem rust pathogen through somatic hybridization.</title>
        <authorList>
            <person name="Li F."/>
            <person name="Upadhyaya N.M."/>
            <person name="Sperschneider J."/>
            <person name="Matny O."/>
            <person name="Nguyen-Phuc H."/>
            <person name="Mago R."/>
            <person name="Raley C."/>
            <person name="Miller M.E."/>
            <person name="Silverstein K.A.T."/>
            <person name="Henningsen E."/>
            <person name="Hirsch C.D."/>
            <person name="Visser B."/>
            <person name="Pretorius Z.A."/>
            <person name="Steffenson B.J."/>
            <person name="Schwessinger B."/>
            <person name="Dodds P.N."/>
            <person name="Figueroa M."/>
        </authorList>
    </citation>
    <scope>NUCLEOTIDE SEQUENCE [LARGE SCALE GENOMIC DNA]</scope>
    <source>
        <strain evidence="8 9">Ug99</strain>
    </source>
</reference>
<dbReference type="InterPro" id="IPR001841">
    <property type="entry name" value="Znf_RING"/>
</dbReference>
<comment type="caution">
    <text evidence="8">The sequence shown here is derived from an EMBL/GenBank/DDBJ whole genome shotgun (WGS) entry which is preliminary data.</text>
</comment>
<evidence type="ECO:0000313" key="8">
    <source>
        <dbReference type="EMBL" id="KAA1073889.1"/>
    </source>
</evidence>
<organism evidence="8 9">
    <name type="scientific">Puccinia graminis f. sp. tritici</name>
    <dbReference type="NCBI Taxonomy" id="56615"/>
    <lineage>
        <taxon>Eukaryota</taxon>
        <taxon>Fungi</taxon>
        <taxon>Dikarya</taxon>
        <taxon>Basidiomycota</taxon>
        <taxon>Pucciniomycotina</taxon>
        <taxon>Pucciniomycetes</taxon>
        <taxon>Pucciniales</taxon>
        <taxon>Pucciniaceae</taxon>
        <taxon>Puccinia</taxon>
    </lineage>
</organism>
<dbReference type="InterPro" id="IPR001373">
    <property type="entry name" value="Cullin_N"/>
</dbReference>
<dbReference type="InterPro" id="IPR013083">
    <property type="entry name" value="Znf_RING/FYVE/PHD"/>
</dbReference>